<reference evidence="1 2" key="1">
    <citation type="submission" date="2019-05" db="EMBL/GenBank/DDBJ databases">
        <title>Another draft genome of Portunus trituberculatus and its Hox gene families provides insights of decapod evolution.</title>
        <authorList>
            <person name="Jeong J.-H."/>
            <person name="Song I."/>
            <person name="Kim S."/>
            <person name="Choi T."/>
            <person name="Kim D."/>
            <person name="Ryu S."/>
            <person name="Kim W."/>
        </authorList>
    </citation>
    <scope>NUCLEOTIDE SEQUENCE [LARGE SCALE GENOMIC DNA]</scope>
    <source>
        <tissue evidence="1">Muscle</tissue>
    </source>
</reference>
<name>A0A5B7FSN0_PORTR</name>
<accession>A0A5B7FSN0</accession>
<evidence type="ECO:0000313" key="1">
    <source>
        <dbReference type="EMBL" id="MPC50800.1"/>
    </source>
</evidence>
<keyword evidence="2" id="KW-1185">Reference proteome</keyword>
<proteinExistence type="predicted"/>
<protein>
    <submittedName>
        <fullName evidence="1">Uncharacterized protein</fullName>
    </submittedName>
</protein>
<gene>
    <name evidence="1" type="ORF">E2C01_044634</name>
</gene>
<comment type="caution">
    <text evidence="1">The sequence shown here is derived from an EMBL/GenBank/DDBJ whole genome shotgun (WGS) entry which is preliminary data.</text>
</comment>
<organism evidence="1 2">
    <name type="scientific">Portunus trituberculatus</name>
    <name type="common">Swimming crab</name>
    <name type="synonym">Neptunus trituberculatus</name>
    <dbReference type="NCBI Taxonomy" id="210409"/>
    <lineage>
        <taxon>Eukaryota</taxon>
        <taxon>Metazoa</taxon>
        <taxon>Ecdysozoa</taxon>
        <taxon>Arthropoda</taxon>
        <taxon>Crustacea</taxon>
        <taxon>Multicrustacea</taxon>
        <taxon>Malacostraca</taxon>
        <taxon>Eumalacostraca</taxon>
        <taxon>Eucarida</taxon>
        <taxon>Decapoda</taxon>
        <taxon>Pleocyemata</taxon>
        <taxon>Brachyura</taxon>
        <taxon>Eubrachyura</taxon>
        <taxon>Portunoidea</taxon>
        <taxon>Portunidae</taxon>
        <taxon>Portuninae</taxon>
        <taxon>Portunus</taxon>
    </lineage>
</organism>
<dbReference type="Proteomes" id="UP000324222">
    <property type="component" value="Unassembled WGS sequence"/>
</dbReference>
<dbReference type="EMBL" id="VSRR010009747">
    <property type="protein sequence ID" value="MPC50800.1"/>
    <property type="molecule type" value="Genomic_DNA"/>
</dbReference>
<evidence type="ECO:0000313" key="2">
    <source>
        <dbReference type="Proteomes" id="UP000324222"/>
    </source>
</evidence>
<dbReference type="AlphaFoldDB" id="A0A5B7FSN0"/>
<sequence>MVHAKCLRGISSRGISATRTRRSEARGRGGCSYWCGLAIEGLRAIKFDMGHLKAGGRSGDDSLLCEKRSAGNMTVDGSSRVLHE</sequence>